<dbReference type="SUPFAM" id="SSF54001">
    <property type="entry name" value="Cysteine proteinases"/>
    <property type="match status" value="1"/>
</dbReference>
<accession>A0ABS7H582</accession>
<dbReference type="Pfam" id="PF05257">
    <property type="entry name" value="CHAP"/>
    <property type="match status" value="1"/>
</dbReference>
<gene>
    <name evidence="2" type="ORF">JNB71_03430</name>
</gene>
<dbReference type="EMBL" id="JAEUAO010000001">
    <property type="protein sequence ID" value="MBW9062363.1"/>
    <property type="molecule type" value="Genomic_DNA"/>
</dbReference>
<dbReference type="InterPro" id="IPR013423">
    <property type="entry name" value="CHP02594"/>
</dbReference>
<dbReference type="InterPro" id="IPR007921">
    <property type="entry name" value="CHAP_dom"/>
</dbReference>
<dbReference type="NCBIfam" id="TIGR02594">
    <property type="entry name" value="TIGR02594 family protein"/>
    <property type="match status" value="1"/>
</dbReference>
<protein>
    <submittedName>
        <fullName evidence="2">TIGR02594 family protein</fullName>
    </submittedName>
</protein>
<feature type="domain" description="Peptidase C51" evidence="1">
    <location>
        <begin position="86"/>
        <end position="159"/>
    </location>
</feature>
<sequence>MGPSTEKAIIAFKVAKGLQARPYVGPVTLEKLFGYAVAGQKPLGTGEPRWLTFARRYSGLREIKGKNHAPEILAMWKVLGLPFADDETPWCAGFVGFVLESVGIASTRSGMARSYERWGVKLEKPAVGALVTFKRNGGGHVGFVTGRDVAGNIMVLGGNQADAVNIKPFAVSRVTGYWWPKGEPLPEGALPTVQSDGKLSTNEA</sequence>
<name>A0ABS7H582_9HYPH</name>
<proteinExistence type="predicted"/>
<evidence type="ECO:0000259" key="1">
    <source>
        <dbReference type="Pfam" id="PF05257"/>
    </source>
</evidence>
<evidence type="ECO:0000313" key="3">
    <source>
        <dbReference type="Proteomes" id="UP000757604"/>
    </source>
</evidence>
<keyword evidence="3" id="KW-1185">Reference proteome</keyword>
<evidence type="ECO:0000313" key="2">
    <source>
        <dbReference type="EMBL" id="MBW9062363.1"/>
    </source>
</evidence>
<organism evidence="2 3">
    <name type="scientific">Rhizobium herbae</name>
    <dbReference type="NCBI Taxonomy" id="508661"/>
    <lineage>
        <taxon>Bacteria</taxon>
        <taxon>Pseudomonadati</taxon>
        <taxon>Pseudomonadota</taxon>
        <taxon>Alphaproteobacteria</taxon>
        <taxon>Hyphomicrobiales</taxon>
        <taxon>Rhizobiaceae</taxon>
        <taxon>Rhizobium/Agrobacterium group</taxon>
        <taxon>Rhizobium</taxon>
    </lineage>
</organism>
<reference evidence="2 3" key="1">
    <citation type="journal article" date="2021" name="MBio">
        <title>Poor Competitiveness of Bradyrhizobium in Pigeon Pea Root Colonization in Indian Soils.</title>
        <authorList>
            <person name="Chalasani D."/>
            <person name="Basu A."/>
            <person name="Pullabhotla S.V.S.R.N."/>
            <person name="Jorrin B."/>
            <person name="Neal A.L."/>
            <person name="Poole P.S."/>
            <person name="Podile A.R."/>
            <person name="Tkacz A."/>
        </authorList>
    </citation>
    <scope>NUCLEOTIDE SEQUENCE [LARGE SCALE GENOMIC DNA]</scope>
    <source>
        <strain evidence="2 3">HU44</strain>
    </source>
</reference>
<comment type="caution">
    <text evidence="2">The sequence shown here is derived from an EMBL/GenBank/DDBJ whole genome shotgun (WGS) entry which is preliminary data.</text>
</comment>
<dbReference type="Proteomes" id="UP000757604">
    <property type="component" value="Unassembled WGS sequence"/>
</dbReference>
<dbReference type="Gene3D" id="3.90.1720.10">
    <property type="entry name" value="endopeptidase domain like (from Nostoc punctiforme)"/>
    <property type="match status" value="1"/>
</dbReference>
<dbReference type="InterPro" id="IPR038765">
    <property type="entry name" value="Papain-like_cys_pep_sf"/>
</dbReference>